<comment type="subcellular location">
    <subcellularLocation>
        <location evidence="1">Periplasm</location>
    </subcellularLocation>
</comment>
<evidence type="ECO:0000313" key="7">
    <source>
        <dbReference type="Proteomes" id="UP000295657"/>
    </source>
</evidence>
<dbReference type="AlphaFoldDB" id="A0A4R6VCV7"/>
<dbReference type="Proteomes" id="UP000295657">
    <property type="component" value="Unassembled WGS sequence"/>
</dbReference>
<dbReference type="InterPro" id="IPR018152">
    <property type="entry name" value="SOD_Cu/Zn_BS"/>
</dbReference>
<name>A0A4R6VCV7_9PAST</name>
<accession>A0A4R6VCV7</accession>
<dbReference type="InterPro" id="IPR001424">
    <property type="entry name" value="SOD_Cu_Zn_dom"/>
</dbReference>
<dbReference type="Pfam" id="PF00080">
    <property type="entry name" value="Sod_Cu"/>
    <property type="match status" value="1"/>
</dbReference>
<dbReference type="OrthoDB" id="5431326at2"/>
<dbReference type="InterPro" id="IPR024134">
    <property type="entry name" value="SOD_Cu/Zn_/chaperone"/>
</dbReference>
<dbReference type="PROSITE" id="PS00332">
    <property type="entry name" value="SOD_CU_ZN_2"/>
    <property type="match status" value="1"/>
</dbReference>
<comment type="catalytic activity">
    <reaction evidence="3">
        <text>2 superoxide + 2 H(+) = H2O2 + O2</text>
        <dbReference type="Rhea" id="RHEA:20696"/>
        <dbReference type="ChEBI" id="CHEBI:15378"/>
        <dbReference type="ChEBI" id="CHEBI:15379"/>
        <dbReference type="ChEBI" id="CHEBI:16240"/>
        <dbReference type="ChEBI" id="CHEBI:18421"/>
        <dbReference type="EC" id="1.15.1.1"/>
    </reaction>
</comment>
<dbReference type="NCBIfam" id="NF007628">
    <property type="entry name" value="PRK10290.1"/>
    <property type="match status" value="1"/>
</dbReference>
<protein>
    <recommendedName>
        <fullName evidence="3">Superoxide dismutase [Cu-Zn]</fullName>
        <ecNumber evidence="3">1.15.1.1</ecNumber>
    </recommendedName>
</protein>
<proteinExistence type="inferred from homology"/>
<sequence>MKRTLIALGLAVCTASVWAQSAKTAEQPAINIEVNVLDPVKGDTPAGHIRVTQSDYGLVFTPELKGLPAGLHGFHIHQNASCAPLEKDGKLVAALAAGGHWDPEKSGQHGFPWQKDAHLGDLPALTVNADGTATNPVLAPRLTSLEQIKNHAIMIHVGGDNHSDTPAALGGGGARLACGVIK</sequence>
<dbReference type="RefSeq" id="WP_133542839.1">
    <property type="nucleotide sequence ID" value="NZ_SNYQ01000001.1"/>
</dbReference>
<organism evidence="6 7">
    <name type="scientific">Mesocricetibacter intestinalis</name>
    <dbReference type="NCBI Taxonomy" id="1521930"/>
    <lineage>
        <taxon>Bacteria</taxon>
        <taxon>Pseudomonadati</taxon>
        <taxon>Pseudomonadota</taxon>
        <taxon>Gammaproteobacteria</taxon>
        <taxon>Pasteurellales</taxon>
        <taxon>Pasteurellaceae</taxon>
        <taxon>Mesocricetibacter</taxon>
    </lineage>
</organism>
<keyword evidence="3" id="KW-0479">Metal-binding</keyword>
<keyword evidence="3" id="KW-0560">Oxidoreductase</keyword>
<dbReference type="CDD" id="cd00305">
    <property type="entry name" value="Cu-Zn_Superoxide_Dismutase"/>
    <property type="match status" value="1"/>
</dbReference>
<keyword evidence="3" id="KW-0186">Copper</keyword>
<dbReference type="GO" id="GO:0004784">
    <property type="term" value="F:superoxide dismutase activity"/>
    <property type="evidence" value="ECO:0007669"/>
    <property type="project" value="UniProtKB-EC"/>
</dbReference>
<dbReference type="SUPFAM" id="SSF49329">
    <property type="entry name" value="Cu,Zn superoxide dismutase-like"/>
    <property type="match status" value="1"/>
</dbReference>
<comment type="cofactor">
    <cofactor evidence="3">
        <name>Zn(2+)</name>
        <dbReference type="ChEBI" id="CHEBI:29105"/>
    </cofactor>
    <text evidence="3">Binds 1 zinc ion per subunit.</text>
</comment>
<evidence type="ECO:0000256" key="1">
    <source>
        <dbReference type="ARBA" id="ARBA00004418"/>
    </source>
</evidence>
<dbReference type="PANTHER" id="PTHR10003">
    <property type="entry name" value="SUPEROXIDE DISMUTASE CU-ZN -RELATED"/>
    <property type="match status" value="1"/>
</dbReference>
<evidence type="ECO:0000256" key="3">
    <source>
        <dbReference type="RuleBase" id="RU000393"/>
    </source>
</evidence>
<dbReference type="Gene3D" id="2.60.40.200">
    <property type="entry name" value="Superoxide dismutase, copper/zinc binding domain"/>
    <property type="match status" value="1"/>
</dbReference>
<dbReference type="InterPro" id="IPR036423">
    <property type="entry name" value="SOD-like_Cu/Zn_dom_sf"/>
</dbReference>
<keyword evidence="3" id="KW-0862">Zinc</keyword>
<keyword evidence="7" id="KW-1185">Reference proteome</keyword>
<evidence type="ECO:0000313" key="6">
    <source>
        <dbReference type="EMBL" id="TDQ59686.1"/>
    </source>
</evidence>
<evidence type="ECO:0000259" key="5">
    <source>
        <dbReference type="Pfam" id="PF00080"/>
    </source>
</evidence>
<dbReference type="EMBL" id="SNYQ01000001">
    <property type="protein sequence ID" value="TDQ59686.1"/>
    <property type="molecule type" value="Genomic_DNA"/>
</dbReference>
<comment type="function">
    <text evidence="3">Destroys radicals which are normally produced within the cells and which are toxic to biological systems.</text>
</comment>
<evidence type="ECO:0000256" key="2">
    <source>
        <dbReference type="ARBA" id="ARBA00010457"/>
    </source>
</evidence>
<comment type="similarity">
    <text evidence="2 3">Belongs to the Cu-Zn superoxide dismutase family.</text>
</comment>
<feature type="chain" id="PRO_5020510236" description="Superoxide dismutase [Cu-Zn]" evidence="4">
    <location>
        <begin position="20"/>
        <end position="182"/>
    </location>
</feature>
<feature type="signal peptide" evidence="4">
    <location>
        <begin position="1"/>
        <end position="19"/>
    </location>
</feature>
<comment type="cofactor">
    <cofactor evidence="3">
        <name>Cu cation</name>
        <dbReference type="ChEBI" id="CHEBI:23378"/>
    </cofactor>
    <text evidence="3">Binds 1 copper ion per subunit.</text>
</comment>
<reference evidence="6 7" key="1">
    <citation type="submission" date="2019-03" db="EMBL/GenBank/DDBJ databases">
        <title>Genomic Encyclopedia of Type Strains, Phase IV (KMG-IV): sequencing the most valuable type-strain genomes for metagenomic binning, comparative biology and taxonomic classification.</title>
        <authorList>
            <person name="Goeker M."/>
        </authorList>
    </citation>
    <scope>NUCLEOTIDE SEQUENCE [LARGE SCALE GENOMIC DNA]</scope>
    <source>
        <strain evidence="6 7">DSM 28403</strain>
    </source>
</reference>
<gene>
    <name evidence="6" type="ORF">EDC45_0344</name>
</gene>
<dbReference type="GO" id="GO:0005507">
    <property type="term" value="F:copper ion binding"/>
    <property type="evidence" value="ECO:0007669"/>
    <property type="project" value="InterPro"/>
</dbReference>
<evidence type="ECO:0000256" key="4">
    <source>
        <dbReference type="SAM" id="SignalP"/>
    </source>
</evidence>
<feature type="domain" description="Superoxide dismutase copper/zinc binding" evidence="5">
    <location>
        <begin position="47"/>
        <end position="181"/>
    </location>
</feature>
<comment type="caution">
    <text evidence="6">The sequence shown here is derived from an EMBL/GenBank/DDBJ whole genome shotgun (WGS) entry which is preliminary data.</text>
</comment>
<keyword evidence="4" id="KW-0732">Signal</keyword>
<dbReference type="EC" id="1.15.1.1" evidence="3"/>
<dbReference type="GO" id="GO:0042597">
    <property type="term" value="C:periplasmic space"/>
    <property type="evidence" value="ECO:0007669"/>
    <property type="project" value="UniProtKB-SubCell"/>
</dbReference>